<keyword evidence="5 9" id="KW-0812">Transmembrane</keyword>
<comment type="function">
    <text evidence="8">Probably a riboflavin-binding protein that interacts with the energy-coupling factor (ECF) ABC-transporter complex.</text>
</comment>
<dbReference type="GO" id="GO:0032217">
    <property type="term" value="F:riboflavin transmembrane transporter activity"/>
    <property type="evidence" value="ECO:0007669"/>
    <property type="project" value="UniProtKB-UniRule"/>
</dbReference>
<keyword evidence="6 9" id="KW-1133">Transmembrane helix</keyword>
<dbReference type="PANTHER" id="PTHR38438">
    <property type="entry name" value="RIBOFLAVIN TRANSPORTER RIBU"/>
    <property type="match status" value="1"/>
</dbReference>
<dbReference type="Proteomes" id="UP000623172">
    <property type="component" value="Unassembled WGS sequence"/>
</dbReference>
<protein>
    <recommendedName>
        <fullName evidence="8">Riboflavin transporter</fullName>
    </recommendedName>
</protein>
<evidence type="ECO:0000313" key="11">
    <source>
        <dbReference type="Proteomes" id="UP000623172"/>
    </source>
</evidence>
<organism evidence="10 11">
    <name type="scientific">Gehongia tenuis</name>
    <dbReference type="NCBI Taxonomy" id="2763655"/>
    <lineage>
        <taxon>Bacteria</taxon>
        <taxon>Bacillati</taxon>
        <taxon>Bacillota</taxon>
        <taxon>Clostridia</taxon>
        <taxon>Christensenellales</taxon>
        <taxon>Christensenellaceae</taxon>
        <taxon>Gehongia</taxon>
    </lineage>
</organism>
<accession>A0A926HPZ7</accession>
<evidence type="ECO:0000256" key="2">
    <source>
        <dbReference type="ARBA" id="ARBA00005540"/>
    </source>
</evidence>
<dbReference type="RefSeq" id="WP_249317305.1">
    <property type="nucleotide sequence ID" value="NZ_JACRSR010000005.1"/>
</dbReference>
<reference evidence="10" key="1">
    <citation type="submission" date="2020-08" db="EMBL/GenBank/DDBJ databases">
        <title>Genome public.</title>
        <authorList>
            <person name="Liu C."/>
            <person name="Sun Q."/>
        </authorList>
    </citation>
    <scope>NUCLEOTIDE SEQUENCE</scope>
    <source>
        <strain evidence="10">NSJ-53</strain>
    </source>
</reference>
<dbReference type="PANTHER" id="PTHR38438:SF1">
    <property type="entry name" value="RIBOFLAVIN TRANSPORTER RIBU"/>
    <property type="match status" value="1"/>
</dbReference>
<comment type="similarity">
    <text evidence="2 8">Belongs to the prokaryotic riboflavin transporter (P-RFT) (TC 2.A.87) family.</text>
</comment>
<feature type="transmembrane region" description="Helical" evidence="9">
    <location>
        <begin position="76"/>
        <end position="98"/>
    </location>
</feature>
<keyword evidence="4 8" id="KW-1003">Cell membrane</keyword>
<dbReference type="AlphaFoldDB" id="A0A926HPZ7"/>
<gene>
    <name evidence="10" type="ORF">H8696_10070</name>
</gene>
<feature type="transmembrane region" description="Helical" evidence="9">
    <location>
        <begin position="166"/>
        <end position="190"/>
    </location>
</feature>
<dbReference type="PIRSF" id="PIRSF037778">
    <property type="entry name" value="UCP037778_transp_RibU"/>
    <property type="match status" value="1"/>
</dbReference>
<feature type="transmembrane region" description="Helical" evidence="9">
    <location>
        <begin position="110"/>
        <end position="133"/>
    </location>
</feature>
<sequence>MTSKAKTKWMMRVSMLAAVAVVLMYLEFPLPLFPPWLQIDFSDIPALLGGIALGPWAAVTIEVLKNLVHILLKGLSFGGAGQLANLLIGLGLVLPAALWTRAHPIRRGALIGIAWGTLCVAIVGPLANVFILVPAAGISTEALAGAMTPIMEILGLQGRLSPMVGYGLLAVAPFNIIKGLLGMLVVGLLYKPLLPTLSAVERE</sequence>
<proteinExistence type="inferred from homology"/>
<dbReference type="InterPro" id="IPR025720">
    <property type="entry name" value="RibU"/>
</dbReference>
<evidence type="ECO:0000256" key="3">
    <source>
        <dbReference type="ARBA" id="ARBA00022448"/>
    </source>
</evidence>
<feature type="transmembrane region" description="Helical" evidence="9">
    <location>
        <begin position="9"/>
        <end position="26"/>
    </location>
</feature>
<dbReference type="Pfam" id="PF12822">
    <property type="entry name" value="ECF_trnsprt"/>
    <property type="match status" value="1"/>
</dbReference>
<evidence type="ECO:0000256" key="6">
    <source>
        <dbReference type="ARBA" id="ARBA00022989"/>
    </source>
</evidence>
<dbReference type="Gene3D" id="1.10.1760.20">
    <property type="match status" value="1"/>
</dbReference>
<evidence type="ECO:0000256" key="5">
    <source>
        <dbReference type="ARBA" id="ARBA00022692"/>
    </source>
</evidence>
<evidence type="ECO:0000313" key="10">
    <source>
        <dbReference type="EMBL" id="MBC8532189.1"/>
    </source>
</evidence>
<dbReference type="EMBL" id="JACRSR010000005">
    <property type="protein sequence ID" value="MBC8532189.1"/>
    <property type="molecule type" value="Genomic_DNA"/>
</dbReference>
<keyword evidence="7 8" id="KW-0472">Membrane</keyword>
<dbReference type="GO" id="GO:0005886">
    <property type="term" value="C:plasma membrane"/>
    <property type="evidence" value="ECO:0007669"/>
    <property type="project" value="UniProtKB-SubCell"/>
</dbReference>
<dbReference type="InterPro" id="IPR024529">
    <property type="entry name" value="ECF_trnsprt_substrate-spec"/>
</dbReference>
<keyword evidence="3 8" id="KW-0813">Transport</keyword>
<name>A0A926HPZ7_9FIRM</name>
<evidence type="ECO:0000256" key="4">
    <source>
        <dbReference type="ARBA" id="ARBA00022475"/>
    </source>
</evidence>
<evidence type="ECO:0000256" key="9">
    <source>
        <dbReference type="SAM" id="Phobius"/>
    </source>
</evidence>
<evidence type="ECO:0000256" key="8">
    <source>
        <dbReference type="PIRNR" id="PIRNR037778"/>
    </source>
</evidence>
<evidence type="ECO:0000256" key="1">
    <source>
        <dbReference type="ARBA" id="ARBA00004651"/>
    </source>
</evidence>
<keyword evidence="11" id="KW-1185">Reference proteome</keyword>
<comment type="caution">
    <text evidence="10">The sequence shown here is derived from an EMBL/GenBank/DDBJ whole genome shotgun (WGS) entry which is preliminary data.</text>
</comment>
<comment type="subcellular location">
    <subcellularLocation>
        <location evidence="1">Cell membrane</location>
        <topology evidence="1">Multi-pass membrane protein</topology>
    </subcellularLocation>
</comment>
<evidence type="ECO:0000256" key="7">
    <source>
        <dbReference type="ARBA" id="ARBA00023136"/>
    </source>
</evidence>